<dbReference type="Proteomes" id="UP001254813">
    <property type="component" value="Unassembled WGS sequence"/>
</dbReference>
<name>A0ABU2G060_9EURY</name>
<dbReference type="RefSeq" id="WP_310927727.1">
    <property type="nucleotide sequence ID" value="NZ_JAMQOQ010000002.1"/>
</dbReference>
<comment type="caution">
    <text evidence="1">The sequence shown here is derived from an EMBL/GenBank/DDBJ whole genome shotgun (WGS) entry which is preliminary data.</text>
</comment>
<reference evidence="1 2" key="1">
    <citation type="submission" date="2022-06" db="EMBL/GenBank/DDBJ databases">
        <title>Halogeometricum sp. a new haloarchaeum isolate from saline soil.</title>
        <authorList>
            <person name="Strakova D."/>
            <person name="Galisteo C."/>
            <person name="Sanchez-Porro C."/>
            <person name="Ventosa A."/>
        </authorList>
    </citation>
    <scope>NUCLEOTIDE SEQUENCE [LARGE SCALE GENOMIC DNA]</scope>
    <source>
        <strain evidence="2">S3BR25-2</strain>
    </source>
</reference>
<dbReference type="PROSITE" id="PS51257">
    <property type="entry name" value="PROKAR_LIPOPROTEIN"/>
    <property type="match status" value="1"/>
</dbReference>
<keyword evidence="2" id="KW-1185">Reference proteome</keyword>
<accession>A0ABU2G060</accession>
<sequence length="129" mass="13400">MNSNRRLCAVAAVALLVVTAGCLTVSPSISSADDSPVFERVSTVSEWGTSSVQGSVTLTPAATTEMGVTRLNVIREDGSSFYATSVDAGQTSVSLPIPTGTRSRIVAVNTVNGTVVDTYNVTVRGTRYP</sequence>
<dbReference type="EMBL" id="JAMQOQ010000002">
    <property type="protein sequence ID" value="MDS0293871.1"/>
    <property type="molecule type" value="Genomic_DNA"/>
</dbReference>
<organism evidence="1 2">
    <name type="scientific">Halogeometricum luteum</name>
    <dbReference type="NCBI Taxonomy" id="2950537"/>
    <lineage>
        <taxon>Archaea</taxon>
        <taxon>Methanobacteriati</taxon>
        <taxon>Methanobacteriota</taxon>
        <taxon>Stenosarchaea group</taxon>
        <taxon>Halobacteria</taxon>
        <taxon>Halobacteriales</taxon>
        <taxon>Haloferacaceae</taxon>
        <taxon>Halogeometricum</taxon>
    </lineage>
</organism>
<protein>
    <recommendedName>
        <fullName evidence="3">Cadherin-like beta sandwich domain-containing protein</fullName>
    </recommendedName>
</protein>
<gene>
    <name evidence="1" type="ORF">NDI79_06765</name>
</gene>
<evidence type="ECO:0000313" key="2">
    <source>
        <dbReference type="Proteomes" id="UP001254813"/>
    </source>
</evidence>
<evidence type="ECO:0000313" key="1">
    <source>
        <dbReference type="EMBL" id="MDS0293871.1"/>
    </source>
</evidence>
<evidence type="ECO:0008006" key="3">
    <source>
        <dbReference type="Google" id="ProtNLM"/>
    </source>
</evidence>
<proteinExistence type="predicted"/>